<dbReference type="EMBL" id="QKYT01000107">
    <property type="protein sequence ID" value="RIA93262.1"/>
    <property type="molecule type" value="Genomic_DNA"/>
</dbReference>
<accession>A0A397T5Y2</accession>
<reference evidence="1 2" key="1">
    <citation type="submission" date="2018-06" db="EMBL/GenBank/DDBJ databases">
        <title>Comparative genomics reveals the genomic features of Rhizophagus irregularis, R. cerebriforme, R. diaphanum and Gigaspora rosea, and their symbiotic lifestyle signature.</title>
        <authorList>
            <person name="Morin E."/>
            <person name="San Clemente H."/>
            <person name="Chen E.C.H."/>
            <person name="De La Providencia I."/>
            <person name="Hainaut M."/>
            <person name="Kuo A."/>
            <person name="Kohler A."/>
            <person name="Murat C."/>
            <person name="Tang N."/>
            <person name="Roy S."/>
            <person name="Loubradou J."/>
            <person name="Henrissat B."/>
            <person name="Grigoriev I.V."/>
            <person name="Corradi N."/>
            <person name="Roux C."/>
            <person name="Martin F.M."/>
        </authorList>
    </citation>
    <scope>NUCLEOTIDE SEQUENCE [LARGE SCALE GENOMIC DNA]</scope>
    <source>
        <strain evidence="1 2">DAOM 227022</strain>
    </source>
</reference>
<name>A0A397T5Y2_9GLOM</name>
<evidence type="ECO:0008006" key="3">
    <source>
        <dbReference type="Google" id="ProtNLM"/>
    </source>
</evidence>
<organism evidence="1 2">
    <name type="scientific">Glomus cerebriforme</name>
    <dbReference type="NCBI Taxonomy" id="658196"/>
    <lineage>
        <taxon>Eukaryota</taxon>
        <taxon>Fungi</taxon>
        <taxon>Fungi incertae sedis</taxon>
        <taxon>Mucoromycota</taxon>
        <taxon>Glomeromycotina</taxon>
        <taxon>Glomeromycetes</taxon>
        <taxon>Glomerales</taxon>
        <taxon>Glomeraceae</taxon>
        <taxon>Glomus</taxon>
    </lineage>
</organism>
<evidence type="ECO:0000313" key="1">
    <source>
        <dbReference type="EMBL" id="RIA93262.1"/>
    </source>
</evidence>
<proteinExistence type="predicted"/>
<protein>
    <recommendedName>
        <fullName evidence="3">Aspartic peptidase DDI1-type domain-containing protein</fullName>
    </recommendedName>
</protein>
<evidence type="ECO:0000313" key="2">
    <source>
        <dbReference type="Proteomes" id="UP000265703"/>
    </source>
</evidence>
<dbReference type="OrthoDB" id="2368737at2759"/>
<keyword evidence="2" id="KW-1185">Reference proteome</keyword>
<sequence length="291" mass="33142">MPLLNVLLRNHLQVTNASSAEDLDTIPKTALERRKRQAKKGKVNLTTVDSDSYSGTSSNTSSSDSFDFDISSSDFSDSEKIFSAMLREIPLEEIIHKILLSEFKLIFPAHFSQDSKEKSLDDPMEIYFIQKRELKTSVMTVKCKIKHLKIPAMTVDSGAEPPIITENIVEHVGAKINKSETHNLNYFYYYSDKKTIKFMTVPVESVGVIHNLPITLALAIIQHLKKCPNFLDKTDEKVQKEIFGILQPNISNLIPQKRKFSEFQSSLPSVSSHKIINHSSYYRPMDNKRTF</sequence>
<dbReference type="AlphaFoldDB" id="A0A397T5Y2"/>
<dbReference type="Proteomes" id="UP000265703">
    <property type="component" value="Unassembled WGS sequence"/>
</dbReference>
<gene>
    <name evidence="1" type="ORF">C1645_819569</name>
</gene>
<comment type="caution">
    <text evidence="1">The sequence shown here is derived from an EMBL/GenBank/DDBJ whole genome shotgun (WGS) entry which is preliminary data.</text>
</comment>